<dbReference type="KEGG" id="rtg:NCTC13098_03943"/>
<evidence type="ECO:0000313" key="4">
    <source>
        <dbReference type="Proteomes" id="UP000274346"/>
    </source>
</evidence>
<dbReference type="InterPro" id="IPR048014">
    <property type="entry name" value="YdcK-like"/>
</dbReference>
<proteinExistence type="predicted"/>
<dbReference type="NCBIfam" id="NF040481">
    <property type="entry name" value="YdcK_fam"/>
    <property type="match status" value="1"/>
</dbReference>
<keyword evidence="1 3" id="KW-0808">Transferase</keyword>
<dbReference type="AlphaFoldDB" id="A0A3P8KYG5"/>
<organism evidence="3 4">
    <name type="scientific">Raoultella terrigena</name>
    <name type="common">Klebsiella terrigena</name>
    <dbReference type="NCBI Taxonomy" id="577"/>
    <lineage>
        <taxon>Bacteria</taxon>
        <taxon>Pseudomonadati</taxon>
        <taxon>Pseudomonadota</taxon>
        <taxon>Gammaproteobacteria</taxon>
        <taxon>Enterobacterales</taxon>
        <taxon>Enterobacteriaceae</taxon>
        <taxon>Klebsiella/Raoultella group</taxon>
        <taxon>Raoultella</taxon>
    </lineage>
</organism>
<dbReference type="SUPFAM" id="SSF51161">
    <property type="entry name" value="Trimeric LpxA-like enzymes"/>
    <property type="match status" value="1"/>
</dbReference>
<dbReference type="PANTHER" id="PTHR43584">
    <property type="entry name" value="NUCLEOTIDYL TRANSFERASE"/>
    <property type="match status" value="1"/>
</dbReference>
<evidence type="ECO:0000256" key="2">
    <source>
        <dbReference type="ARBA" id="ARBA00023315"/>
    </source>
</evidence>
<protein>
    <submittedName>
        <fullName evidence="3">UDP-3-O-[3-hydroxymyristoyl] glucosamine N-acyltransferase</fullName>
    </submittedName>
</protein>
<dbReference type="InterPro" id="IPR040831">
    <property type="entry name" value="B_solenoid_ydck_rpt"/>
</dbReference>
<dbReference type="Gene3D" id="2.160.10.10">
    <property type="entry name" value="Hexapeptide repeat proteins"/>
    <property type="match status" value="2"/>
</dbReference>
<dbReference type="PANTHER" id="PTHR43584:SF2">
    <property type="entry name" value="NUCLEOSIDE-DIPHOSPHATE-SUGAR PYROPHOSPHORYLASES"/>
    <property type="match status" value="1"/>
</dbReference>
<dbReference type="CDD" id="cd00208">
    <property type="entry name" value="LbetaH"/>
    <property type="match status" value="1"/>
</dbReference>
<dbReference type="EMBL" id="LR131271">
    <property type="protein sequence ID" value="VDR27572.1"/>
    <property type="molecule type" value="Genomic_DNA"/>
</dbReference>
<dbReference type="Pfam" id="PF18836">
    <property type="entry name" value="B_solenoid_ydck"/>
    <property type="match status" value="3"/>
</dbReference>
<dbReference type="Proteomes" id="UP000274346">
    <property type="component" value="Chromosome"/>
</dbReference>
<name>A0A3P8KYG5_RAOTE</name>
<accession>A0A3P8KYG5</accession>
<dbReference type="GO" id="GO:0016746">
    <property type="term" value="F:acyltransferase activity"/>
    <property type="evidence" value="ECO:0007669"/>
    <property type="project" value="UniProtKB-KW"/>
</dbReference>
<dbReference type="InterPro" id="IPR011004">
    <property type="entry name" value="Trimer_LpxA-like_sf"/>
</dbReference>
<reference evidence="3 4" key="1">
    <citation type="submission" date="2018-12" db="EMBL/GenBank/DDBJ databases">
        <authorList>
            <consortium name="Pathogen Informatics"/>
        </authorList>
    </citation>
    <scope>NUCLEOTIDE SEQUENCE [LARGE SCALE GENOMIC DNA]</scope>
    <source>
        <strain evidence="3 4">NCTC13098</strain>
    </source>
</reference>
<sequence length="328" mass="36045">MNKYCLGAQVRQFHYQEDGVKHSVNLRQIVALRDFADVKAGSEGGWLDDEAALSQEGECWVDDANSAVFAGARVEDNARLSGACTVSHYAIIGGNARLERADVSHHAHISDNVTITDSQVRGRCRLADEARILPRCLIIAAQGLTDDGDKILQIYQRATVSASRIVHQAQIYGDAFVERAFVEHRAEIFDHARLEGNEINDVWVCDNARVYDHARLIAGREEDAIPTLRYSSQVAENAVVEGNCLLKHRVMVGGHARLCGGPILLDDEVLIEGHARISGDVVIEHQVEITDNALIEALNGEAIHLRGRKLINGDEHITRTPLAGFLSP</sequence>
<gene>
    <name evidence="3" type="ORF">NCTC13098_03943</name>
</gene>
<dbReference type="InterPro" id="IPR050065">
    <property type="entry name" value="GlmU-like"/>
</dbReference>
<evidence type="ECO:0000313" key="3">
    <source>
        <dbReference type="EMBL" id="VDR27572.1"/>
    </source>
</evidence>
<dbReference type="GO" id="GO:0016779">
    <property type="term" value="F:nucleotidyltransferase activity"/>
    <property type="evidence" value="ECO:0007669"/>
    <property type="project" value="UniProtKB-ARBA"/>
</dbReference>
<keyword evidence="2 3" id="KW-0012">Acyltransferase</keyword>
<evidence type="ECO:0000256" key="1">
    <source>
        <dbReference type="ARBA" id="ARBA00022679"/>
    </source>
</evidence>